<dbReference type="InterPro" id="IPR036390">
    <property type="entry name" value="WH_DNA-bd_sf"/>
</dbReference>
<proteinExistence type="predicted"/>
<reference evidence="6 7" key="1">
    <citation type="journal article" date="2012" name="BMC Genomics">
        <title>Complete genome sequence of Saccharothrix espanaensis DSM 44229T and comparison to the other completely sequenced Pseudonocardiaceae.</title>
        <authorList>
            <person name="Strobel T."/>
            <person name="Al-Dilaimi A."/>
            <person name="Blom J."/>
            <person name="Gessner A."/>
            <person name="Kalinowski J."/>
            <person name="Luzhetska M."/>
            <person name="Puhler A."/>
            <person name="Szczepanowski R."/>
            <person name="Bechthold A."/>
            <person name="Ruckert C."/>
        </authorList>
    </citation>
    <scope>NUCLEOTIDE SEQUENCE [LARGE SCALE GENOMIC DNA]</scope>
    <source>
        <strain evidence="7">ATCC 51144 / DSM 44229 / JCM 9112 / NBRC 15066 / NRRL 15764</strain>
    </source>
</reference>
<dbReference type="Pfam" id="PF12802">
    <property type="entry name" value="MarR_2"/>
    <property type="match status" value="1"/>
</dbReference>
<dbReference type="SUPFAM" id="SSF46785">
    <property type="entry name" value="Winged helix' DNA-binding domain"/>
    <property type="match status" value="1"/>
</dbReference>
<dbReference type="InterPro" id="IPR039422">
    <property type="entry name" value="MarR/SlyA-like"/>
</dbReference>
<dbReference type="Proteomes" id="UP000006281">
    <property type="component" value="Chromosome"/>
</dbReference>
<accession>K0JQ25</accession>
<keyword evidence="2" id="KW-0238">DNA-binding</keyword>
<keyword evidence="1" id="KW-0805">Transcription regulation</keyword>
<dbReference type="eggNOG" id="COG1846">
    <property type="taxonomic scope" value="Bacteria"/>
</dbReference>
<evidence type="ECO:0000256" key="4">
    <source>
        <dbReference type="SAM" id="MobiDB-lite"/>
    </source>
</evidence>
<dbReference type="RefSeq" id="WP_015097715.1">
    <property type="nucleotide sequence ID" value="NC_019673.1"/>
</dbReference>
<dbReference type="EMBL" id="HE804045">
    <property type="protein sequence ID" value="CCH27601.1"/>
    <property type="molecule type" value="Genomic_DNA"/>
</dbReference>
<dbReference type="GO" id="GO:0003677">
    <property type="term" value="F:DNA binding"/>
    <property type="evidence" value="ECO:0007669"/>
    <property type="project" value="UniProtKB-KW"/>
</dbReference>
<evidence type="ECO:0000313" key="6">
    <source>
        <dbReference type="EMBL" id="CCH27601.1"/>
    </source>
</evidence>
<feature type="domain" description="HTH marR-type" evidence="5">
    <location>
        <begin position="37"/>
        <end position="125"/>
    </location>
</feature>
<dbReference type="GO" id="GO:0006950">
    <property type="term" value="P:response to stress"/>
    <property type="evidence" value="ECO:0007669"/>
    <property type="project" value="TreeGrafter"/>
</dbReference>
<dbReference type="InterPro" id="IPR000835">
    <property type="entry name" value="HTH_MarR-typ"/>
</dbReference>
<dbReference type="OrthoDB" id="4462574at2"/>
<evidence type="ECO:0000259" key="5">
    <source>
        <dbReference type="SMART" id="SM00347"/>
    </source>
</evidence>
<keyword evidence="3" id="KW-0804">Transcription</keyword>
<dbReference type="HOGENOM" id="CLU_1814423_0_0_11"/>
<keyword evidence="7" id="KW-1185">Reference proteome</keyword>
<dbReference type="AlphaFoldDB" id="K0JQ25"/>
<protein>
    <recommendedName>
        <fullName evidence="5">HTH marR-type domain-containing protein</fullName>
    </recommendedName>
</protein>
<dbReference type="InterPro" id="IPR036388">
    <property type="entry name" value="WH-like_DNA-bd_sf"/>
</dbReference>
<evidence type="ECO:0000256" key="2">
    <source>
        <dbReference type="ARBA" id="ARBA00023125"/>
    </source>
</evidence>
<gene>
    <name evidence="6" type="ordered locus">BN6_02680</name>
</gene>
<dbReference type="Gene3D" id="1.10.10.10">
    <property type="entry name" value="Winged helix-like DNA-binding domain superfamily/Winged helix DNA-binding domain"/>
    <property type="match status" value="1"/>
</dbReference>
<dbReference type="PRINTS" id="PR00598">
    <property type="entry name" value="HTHMARR"/>
</dbReference>
<dbReference type="STRING" id="1179773.BN6_02680"/>
<evidence type="ECO:0000256" key="3">
    <source>
        <dbReference type="ARBA" id="ARBA00023163"/>
    </source>
</evidence>
<organism evidence="6 7">
    <name type="scientific">Saccharothrix espanaensis (strain ATCC 51144 / DSM 44229 / JCM 9112 / NBRC 15066 / NRRL 15764)</name>
    <dbReference type="NCBI Taxonomy" id="1179773"/>
    <lineage>
        <taxon>Bacteria</taxon>
        <taxon>Bacillati</taxon>
        <taxon>Actinomycetota</taxon>
        <taxon>Actinomycetes</taxon>
        <taxon>Pseudonocardiales</taxon>
        <taxon>Pseudonocardiaceae</taxon>
        <taxon>Saccharothrix</taxon>
    </lineage>
</organism>
<dbReference type="SMART" id="SM00347">
    <property type="entry name" value="HTH_MARR"/>
    <property type="match status" value="1"/>
</dbReference>
<dbReference type="KEGG" id="sesp:BN6_02680"/>
<feature type="region of interest" description="Disordered" evidence="4">
    <location>
        <begin position="113"/>
        <end position="142"/>
    </location>
</feature>
<evidence type="ECO:0000313" key="7">
    <source>
        <dbReference type="Proteomes" id="UP000006281"/>
    </source>
</evidence>
<dbReference type="PATRIC" id="fig|1179773.3.peg.273"/>
<sequence>MHGPPVHVGDLRPGGSEERPDIALCRLSTAVVRAAEAQSEVSGVGVGQHLVLKMLAAVGPCSQQALSEELRIDRSVMVGLADDLEKAGHVTRTRNPIDRRAYEVVITETGSGCWRTRSRTRPPDQPAGQAPAPTLTRKGAPR</sequence>
<name>K0JQ25_SACES</name>
<evidence type="ECO:0000256" key="1">
    <source>
        <dbReference type="ARBA" id="ARBA00023015"/>
    </source>
</evidence>
<dbReference type="PANTHER" id="PTHR33164:SF64">
    <property type="entry name" value="TRANSCRIPTIONAL REGULATOR SLYA"/>
    <property type="match status" value="1"/>
</dbReference>
<dbReference type="GO" id="GO:0003700">
    <property type="term" value="F:DNA-binding transcription factor activity"/>
    <property type="evidence" value="ECO:0007669"/>
    <property type="project" value="InterPro"/>
</dbReference>
<dbReference type="PANTHER" id="PTHR33164">
    <property type="entry name" value="TRANSCRIPTIONAL REGULATOR, MARR FAMILY"/>
    <property type="match status" value="1"/>
</dbReference>